<comment type="pathway">
    <text evidence="9">Lipid metabolism; fatty acid biosynthesis.</text>
</comment>
<keyword evidence="4 9" id="KW-0808">Transferase</keyword>
<keyword evidence="6 9" id="KW-0443">Lipid metabolism</keyword>
<dbReference type="InterPro" id="IPR013747">
    <property type="entry name" value="ACP_syn_III_C"/>
</dbReference>
<keyword evidence="9" id="KW-0511">Multifunctional enzyme</keyword>
<evidence type="ECO:0000256" key="2">
    <source>
        <dbReference type="ARBA" id="ARBA00022490"/>
    </source>
</evidence>
<sequence length="367" mass="38338">MSTPALQQAPLREYTRIYGVGAYRPEVIVTNDDVVQWIDSSDEWIRQRTGIVTRHRAPRDVSVIDMAEAAARDALASAGIDAKQLGAVLVSTVTHPHATPSASAQLADRLGATPAPAYDISAACAGYCYGIAQADALVHAGTAEYVLVVGVEKLSDFIDNSDRTISFLLGDGAGAVIVGPSETAGIGPSVWGSDGSKHESIRMTRSLLDTRDYSLGALATPAPGASEGGAADEAIDGAAADPTAERAALWPTMVQDGPTVFRWAVWEMAKVAQQALDAAGITSEDLAAFIPHQANIRIIDEMVKQLKLPDHVSVARDIVDAGNTSAASIPLAMHRLLEEQPELSGGLALQIGFGAGLVFGAQVVVLP</sequence>
<gene>
    <name evidence="9" type="primary">fabH</name>
    <name evidence="12" type="ORF">AVDCRST_MAG83-2463</name>
</gene>
<evidence type="ECO:0000256" key="8">
    <source>
        <dbReference type="ARBA" id="ARBA00023315"/>
    </source>
</evidence>
<keyword evidence="7 9" id="KW-0275">Fatty acid biosynthesis</keyword>
<dbReference type="InterPro" id="IPR004655">
    <property type="entry name" value="FabH"/>
</dbReference>
<dbReference type="GO" id="GO:0033818">
    <property type="term" value="F:beta-ketoacyl-acyl-carrier-protein synthase III activity"/>
    <property type="evidence" value="ECO:0007669"/>
    <property type="project" value="UniProtKB-UniRule"/>
</dbReference>
<dbReference type="Pfam" id="PF08545">
    <property type="entry name" value="ACP_syn_III"/>
    <property type="match status" value="1"/>
</dbReference>
<dbReference type="UniPathway" id="UPA00094"/>
<reference evidence="12" key="1">
    <citation type="submission" date="2020-02" db="EMBL/GenBank/DDBJ databases">
        <authorList>
            <person name="Meier V. D."/>
        </authorList>
    </citation>
    <scope>NUCLEOTIDE SEQUENCE</scope>
    <source>
        <strain evidence="12">AVDCRST_MAG83</strain>
    </source>
</reference>
<evidence type="ECO:0000313" key="12">
    <source>
        <dbReference type="EMBL" id="CAA9256069.1"/>
    </source>
</evidence>
<evidence type="ECO:0000256" key="6">
    <source>
        <dbReference type="ARBA" id="ARBA00023098"/>
    </source>
</evidence>
<evidence type="ECO:0000256" key="1">
    <source>
        <dbReference type="ARBA" id="ARBA00008642"/>
    </source>
</evidence>
<keyword evidence="3 9" id="KW-0444">Lipid biosynthesis</keyword>
<feature type="active site" evidence="9">
    <location>
        <position position="292"/>
    </location>
</feature>
<feature type="domain" description="Beta-ketoacyl-[acyl-carrier-protein] synthase III N-terminal" evidence="11">
    <location>
        <begin position="118"/>
        <end position="195"/>
    </location>
</feature>
<dbReference type="EMBL" id="CADCTE010000136">
    <property type="protein sequence ID" value="CAA9256069.1"/>
    <property type="molecule type" value="Genomic_DNA"/>
</dbReference>
<keyword evidence="2 9" id="KW-0963">Cytoplasm</keyword>
<proteinExistence type="inferred from homology"/>
<dbReference type="AlphaFoldDB" id="A0A6J4ILC6"/>
<evidence type="ECO:0000256" key="7">
    <source>
        <dbReference type="ARBA" id="ARBA00023160"/>
    </source>
</evidence>
<evidence type="ECO:0000256" key="3">
    <source>
        <dbReference type="ARBA" id="ARBA00022516"/>
    </source>
</evidence>
<protein>
    <recommendedName>
        <fullName evidence="9">Beta-ketoacyl-[acyl-carrier-protein] synthase III</fullName>
        <shortName evidence="9">Beta-ketoacyl-ACP synthase III</shortName>
        <shortName evidence="9">KAS III</shortName>
        <ecNumber evidence="9">2.3.1.180</ecNumber>
    </recommendedName>
    <alternativeName>
        <fullName evidence="9">3-oxoacyl-[acyl-carrier-protein] synthase 3</fullName>
    </alternativeName>
    <alternativeName>
        <fullName evidence="9">3-oxoacyl-[acyl-carrier-protein] synthase III</fullName>
    </alternativeName>
</protein>
<evidence type="ECO:0000259" key="10">
    <source>
        <dbReference type="Pfam" id="PF08541"/>
    </source>
</evidence>
<comment type="domain">
    <text evidence="9">The last Arg residue of the ACP-binding site is essential for the weak association between ACP/AcpP and FabH.</text>
</comment>
<feature type="domain" description="Beta-ketoacyl-[acyl-carrier-protein] synthase III C-terminal" evidence="10">
    <location>
        <begin position="276"/>
        <end position="364"/>
    </location>
</feature>
<evidence type="ECO:0000256" key="4">
    <source>
        <dbReference type="ARBA" id="ARBA00022679"/>
    </source>
</evidence>
<dbReference type="NCBIfam" id="NF006829">
    <property type="entry name" value="PRK09352.1"/>
    <property type="match status" value="1"/>
</dbReference>
<evidence type="ECO:0000256" key="9">
    <source>
        <dbReference type="HAMAP-Rule" id="MF_01815"/>
    </source>
</evidence>
<organism evidence="12">
    <name type="scientific">uncultured Arthrobacter sp</name>
    <dbReference type="NCBI Taxonomy" id="114050"/>
    <lineage>
        <taxon>Bacteria</taxon>
        <taxon>Bacillati</taxon>
        <taxon>Actinomycetota</taxon>
        <taxon>Actinomycetes</taxon>
        <taxon>Micrococcales</taxon>
        <taxon>Micrococcaceae</taxon>
        <taxon>Arthrobacter</taxon>
        <taxon>environmental samples</taxon>
    </lineage>
</organism>
<keyword evidence="8 9" id="KW-0012">Acyltransferase</keyword>
<comment type="similarity">
    <text evidence="1 9">Belongs to the thiolase-like superfamily. FabH family.</text>
</comment>
<dbReference type="EC" id="2.3.1.180" evidence="9"/>
<dbReference type="HAMAP" id="MF_01815">
    <property type="entry name" value="FabH"/>
    <property type="match status" value="1"/>
</dbReference>
<comment type="subcellular location">
    <subcellularLocation>
        <location evidence="9">Cytoplasm</location>
    </subcellularLocation>
</comment>
<accession>A0A6J4ILC6</accession>
<name>A0A6J4ILC6_9MICC</name>
<dbReference type="InterPro" id="IPR013751">
    <property type="entry name" value="ACP_syn_III_N"/>
</dbReference>
<dbReference type="Pfam" id="PF08541">
    <property type="entry name" value="ACP_syn_III_C"/>
    <property type="match status" value="1"/>
</dbReference>
<comment type="catalytic activity">
    <reaction evidence="9">
        <text>malonyl-[ACP] + acetyl-CoA + H(+) = 3-oxobutanoyl-[ACP] + CO2 + CoA</text>
        <dbReference type="Rhea" id="RHEA:12080"/>
        <dbReference type="Rhea" id="RHEA-COMP:9623"/>
        <dbReference type="Rhea" id="RHEA-COMP:9625"/>
        <dbReference type="ChEBI" id="CHEBI:15378"/>
        <dbReference type="ChEBI" id="CHEBI:16526"/>
        <dbReference type="ChEBI" id="CHEBI:57287"/>
        <dbReference type="ChEBI" id="CHEBI:57288"/>
        <dbReference type="ChEBI" id="CHEBI:78449"/>
        <dbReference type="ChEBI" id="CHEBI:78450"/>
        <dbReference type="EC" id="2.3.1.180"/>
    </reaction>
</comment>
<dbReference type="PANTHER" id="PTHR34069">
    <property type="entry name" value="3-OXOACYL-[ACYL-CARRIER-PROTEIN] SYNTHASE 3"/>
    <property type="match status" value="1"/>
</dbReference>
<dbReference type="SUPFAM" id="SSF53901">
    <property type="entry name" value="Thiolase-like"/>
    <property type="match status" value="1"/>
</dbReference>
<feature type="active site" evidence="9">
    <location>
        <position position="323"/>
    </location>
</feature>
<keyword evidence="5 9" id="KW-0276">Fatty acid metabolism</keyword>
<comment type="subunit">
    <text evidence="9">Homodimer.</text>
</comment>
<feature type="region of interest" description="ACP-binding" evidence="9">
    <location>
        <begin position="293"/>
        <end position="297"/>
    </location>
</feature>
<dbReference type="Gene3D" id="3.40.47.10">
    <property type="match status" value="2"/>
</dbReference>
<evidence type="ECO:0000256" key="5">
    <source>
        <dbReference type="ARBA" id="ARBA00022832"/>
    </source>
</evidence>
<dbReference type="GO" id="GO:0006633">
    <property type="term" value="P:fatty acid biosynthetic process"/>
    <property type="evidence" value="ECO:0007669"/>
    <property type="project" value="UniProtKB-UniRule"/>
</dbReference>
<dbReference type="CDD" id="cd00830">
    <property type="entry name" value="KAS_III"/>
    <property type="match status" value="1"/>
</dbReference>
<dbReference type="InterPro" id="IPR016039">
    <property type="entry name" value="Thiolase-like"/>
</dbReference>
<dbReference type="PANTHER" id="PTHR34069:SF2">
    <property type="entry name" value="BETA-KETOACYL-[ACYL-CARRIER-PROTEIN] SYNTHASE III"/>
    <property type="match status" value="1"/>
</dbReference>
<feature type="active site" evidence="9">
    <location>
        <position position="124"/>
    </location>
</feature>
<comment type="function">
    <text evidence="9">Catalyzes the condensation reaction of fatty acid synthesis by the addition to an acyl acceptor of two carbons from malonyl-ACP. Catalyzes the first condensation reaction which initiates fatty acid synthesis and may therefore play a role in governing the total rate of fatty acid production. Possesses both acetoacetyl-ACP synthase and acetyl transacylase activities. Its substrate specificity determines the biosynthesis of branched-chain and/or straight-chain of fatty acids.</text>
</comment>
<dbReference type="RefSeq" id="WP_294568536.1">
    <property type="nucleotide sequence ID" value="NZ_CADCTE010000136.1"/>
</dbReference>
<dbReference type="GO" id="GO:0005737">
    <property type="term" value="C:cytoplasm"/>
    <property type="evidence" value="ECO:0007669"/>
    <property type="project" value="UniProtKB-SubCell"/>
</dbReference>
<dbReference type="GO" id="GO:0044550">
    <property type="term" value="P:secondary metabolite biosynthetic process"/>
    <property type="evidence" value="ECO:0007669"/>
    <property type="project" value="TreeGrafter"/>
</dbReference>
<evidence type="ECO:0000259" key="11">
    <source>
        <dbReference type="Pfam" id="PF08545"/>
    </source>
</evidence>
<dbReference type="GO" id="GO:0004315">
    <property type="term" value="F:3-oxoacyl-[acyl-carrier-protein] synthase activity"/>
    <property type="evidence" value="ECO:0007669"/>
    <property type="project" value="InterPro"/>
</dbReference>